<keyword evidence="3" id="KW-1185">Reference proteome</keyword>
<dbReference type="Pfam" id="PF12697">
    <property type="entry name" value="Abhydrolase_6"/>
    <property type="match status" value="1"/>
</dbReference>
<dbReference type="Proteomes" id="UP000292082">
    <property type="component" value="Unassembled WGS sequence"/>
</dbReference>
<sequence length="402" mass="44950">MIRRNSSRRPSASSVPFPEHQLDEKYYTMTSTQSTGSRLGVLHDTGIPPGSEDYTTLVVLHGHNWHSGTFSKVIPLASINNTRLILVNRRGYPGSTPFTDEELATIPKLTPDANEDTLEDAREELGLFMRDRAREVYDLLEDIVRQDNIPPAQPEKNTGGIILAGWSFGALWMNALMAYVSSFPVNDVELSKYVRRVVIFDTGNLVMGYPGRSDMYERGFDPALSEAERKAAYNVWERARRISSYYSHGETLDSLSDEPLKHPPSTVSTLSAEERANLTHIPGGVVDSAIALPGIQSGLFDSLRQRAISLPSRQDNKENGDDAESSGDDWRDIELRVVWCQMSHAEVSYVTLLLIAELEDAKKKGIPVRNVRVVRVKGANHFIHWDQPEMAMRALLGDEDVI</sequence>
<organism evidence="2 3">
    <name type="scientific">Dichomitus squalens</name>
    <dbReference type="NCBI Taxonomy" id="114155"/>
    <lineage>
        <taxon>Eukaryota</taxon>
        <taxon>Fungi</taxon>
        <taxon>Dikarya</taxon>
        <taxon>Basidiomycota</taxon>
        <taxon>Agaricomycotina</taxon>
        <taxon>Agaricomycetes</taxon>
        <taxon>Polyporales</taxon>
        <taxon>Polyporaceae</taxon>
        <taxon>Dichomitus</taxon>
    </lineage>
</organism>
<gene>
    <name evidence="2" type="ORF">BD310DRAFT_923173</name>
</gene>
<name>A0A4V2K2V8_9APHY</name>
<accession>A0A4V2K2V8</accession>
<evidence type="ECO:0000259" key="1">
    <source>
        <dbReference type="Pfam" id="PF12697"/>
    </source>
</evidence>
<protein>
    <recommendedName>
        <fullName evidence="1">AB hydrolase-1 domain-containing protein</fullName>
    </recommendedName>
</protein>
<dbReference type="InterPro" id="IPR029058">
    <property type="entry name" value="AB_hydrolase_fold"/>
</dbReference>
<dbReference type="InterPro" id="IPR000073">
    <property type="entry name" value="AB_hydrolase_1"/>
</dbReference>
<evidence type="ECO:0000313" key="3">
    <source>
        <dbReference type="Proteomes" id="UP000292082"/>
    </source>
</evidence>
<dbReference type="SUPFAM" id="SSF53474">
    <property type="entry name" value="alpha/beta-Hydrolases"/>
    <property type="match status" value="1"/>
</dbReference>
<proteinExistence type="predicted"/>
<dbReference type="EMBL" id="ML145106">
    <property type="protein sequence ID" value="TBU60274.1"/>
    <property type="molecule type" value="Genomic_DNA"/>
</dbReference>
<reference evidence="2 3" key="1">
    <citation type="submission" date="2019-01" db="EMBL/GenBank/DDBJ databases">
        <title>Draft genome sequences of three monokaryotic isolates of the white-rot basidiomycete fungus Dichomitus squalens.</title>
        <authorList>
            <consortium name="DOE Joint Genome Institute"/>
            <person name="Lopez S.C."/>
            <person name="Andreopoulos B."/>
            <person name="Pangilinan J."/>
            <person name="Lipzen A."/>
            <person name="Riley R."/>
            <person name="Ahrendt S."/>
            <person name="Ng V."/>
            <person name="Barry K."/>
            <person name="Daum C."/>
            <person name="Grigoriev I.V."/>
            <person name="Hilden K.S."/>
            <person name="Makela M.R."/>
            <person name="de Vries R.P."/>
        </authorList>
    </citation>
    <scope>NUCLEOTIDE SEQUENCE [LARGE SCALE GENOMIC DNA]</scope>
    <source>
        <strain evidence="2 3">CBS 464.89</strain>
    </source>
</reference>
<feature type="domain" description="AB hydrolase-1" evidence="1">
    <location>
        <begin position="57"/>
        <end position="389"/>
    </location>
</feature>
<dbReference type="AlphaFoldDB" id="A0A4V2K2V8"/>
<dbReference type="Gene3D" id="3.40.50.1820">
    <property type="entry name" value="alpha/beta hydrolase"/>
    <property type="match status" value="1"/>
</dbReference>
<evidence type="ECO:0000313" key="2">
    <source>
        <dbReference type="EMBL" id="TBU60274.1"/>
    </source>
</evidence>